<dbReference type="Gene3D" id="2.170.130.10">
    <property type="entry name" value="TonB-dependent receptor, plug domain"/>
    <property type="match status" value="1"/>
</dbReference>
<feature type="domain" description="TonB-dependent receptor plug" evidence="13">
    <location>
        <begin position="58"/>
        <end position="163"/>
    </location>
</feature>
<dbReference type="InterPro" id="IPR037066">
    <property type="entry name" value="Plug_dom_sf"/>
</dbReference>
<evidence type="ECO:0000256" key="10">
    <source>
        <dbReference type="PROSITE-ProRule" id="PRU01360"/>
    </source>
</evidence>
<keyword evidence="8 14" id="KW-0675">Receptor</keyword>
<evidence type="ECO:0000256" key="5">
    <source>
        <dbReference type="ARBA" id="ARBA00022729"/>
    </source>
</evidence>
<proteinExistence type="inferred from homology"/>
<feature type="domain" description="TonB-dependent receptor-like beta-barrel" evidence="12">
    <location>
        <begin position="221"/>
        <end position="612"/>
    </location>
</feature>
<dbReference type="Gene3D" id="2.40.170.20">
    <property type="entry name" value="TonB-dependent receptor, beta-barrel domain"/>
    <property type="match status" value="1"/>
</dbReference>
<dbReference type="InterPro" id="IPR012910">
    <property type="entry name" value="Plug_dom"/>
</dbReference>
<dbReference type="Pfam" id="PF07715">
    <property type="entry name" value="Plug"/>
    <property type="match status" value="1"/>
</dbReference>
<keyword evidence="5" id="KW-0732">Signal</keyword>
<dbReference type="GO" id="GO:0009279">
    <property type="term" value="C:cell outer membrane"/>
    <property type="evidence" value="ECO:0007669"/>
    <property type="project" value="UniProtKB-SubCell"/>
</dbReference>
<protein>
    <submittedName>
        <fullName evidence="14">TonB-dependent receptor</fullName>
    </submittedName>
</protein>
<dbReference type="SUPFAM" id="SSF56935">
    <property type="entry name" value="Porins"/>
    <property type="match status" value="1"/>
</dbReference>
<dbReference type="InterPro" id="IPR039426">
    <property type="entry name" value="TonB-dep_rcpt-like"/>
</dbReference>
<dbReference type="AlphaFoldDB" id="A0A4Q0M6H3"/>
<keyword evidence="6 11" id="KW-0798">TonB box</keyword>
<comment type="similarity">
    <text evidence="10 11">Belongs to the TonB-dependent receptor family.</text>
</comment>
<dbReference type="GO" id="GO:0044718">
    <property type="term" value="P:siderophore transmembrane transport"/>
    <property type="evidence" value="ECO:0007669"/>
    <property type="project" value="TreeGrafter"/>
</dbReference>
<name>A0A4Q0M6H3_9SPHI</name>
<dbReference type="EMBL" id="RXOC01000010">
    <property type="protein sequence ID" value="RXF68658.1"/>
    <property type="molecule type" value="Genomic_DNA"/>
</dbReference>
<evidence type="ECO:0000259" key="12">
    <source>
        <dbReference type="Pfam" id="PF00593"/>
    </source>
</evidence>
<evidence type="ECO:0000256" key="6">
    <source>
        <dbReference type="ARBA" id="ARBA00023077"/>
    </source>
</evidence>
<organism evidence="14 15">
    <name type="scientific">Arcticibacter tournemirensis</name>
    <dbReference type="NCBI Taxonomy" id="699437"/>
    <lineage>
        <taxon>Bacteria</taxon>
        <taxon>Pseudomonadati</taxon>
        <taxon>Bacteroidota</taxon>
        <taxon>Sphingobacteriia</taxon>
        <taxon>Sphingobacteriales</taxon>
        <taxon>Sphingobacteriaceae</taxon>
        <taxon>Arcticibacter</taxon>
    </lineage>
</organism>
<dbReference type="PROSITE" id="PS52016">
    <property type="entry name" value="TONB_DEPENDENT_REC_3"/>
    <property type="match status" value="1"/>
</dbReference>
<accession>A0A4Q0M6H3</accession>
<gene>
    <name evidence="14" type="ORF">EKH83_15125</name>
</gene>
<evidence type="ECO:0000259" key="13">
    <source>
        <dbReference type="Pfam" id="PF07715"/>
    </source>
</evidence>
<dbReference type="PANTHER" id="PTHR30069">
    <property type="entry name" value="TONB-DEPENDENT OUTER MEMBRANE RECEPTOR"/>
    <property type="match status" value="1"/>
</dbReference>
<evidence type="ECO:0000256" key="7">
    <source>
        <dbReference type="ARBA" id="ARBA00023136"/>
    </source>
</evidence>
<evidence type="ECO:0000313" key="15">
    <source>
        <dbReference type="Proteomes" id="UP000290848"/>
    </source>
</evidence>
<keyword evidence="2 10" id="KW-0813">Transport</keyword>
<evidence type="ECO:0000256" key="3">
    <source>
        <dbReference type="ARBA" id="ARBA00022452"/>
    </source>
</evidence>
<evidence type="ECO:0000256" key="9">
    <source>
        <dbReference type="ARBA" id="ARBA00023237"/>
    </source>
</evidence>
<dbReference type="Pfam" id="PF00593">
    <property type="entry name" value="TonB_dep_Rec_b-barrel"/>
    <property type="match status" value="1"/>
</dbReference>
<dbReference type="InterPro" id="IPR036942">
    <property type="entry name" value="Beta-barrel_TonB_sf"/>
</dbReference>
<evidence type="ECO:0000256" key="11">
    <source>
        <dbReference type="RuleBase" id="RU003357"/>
    </source>
</evidence>
<comment type="subcellular location">
    <subcellularLocation>
        <location evidence="1 10">Cell outer membrane</location>
        <topology evidence="1 10">Multi-pass membrane protein</topology>
    </subcellularLocation>
</comment>
<evidence type="ECO:0000256" key="8">
    <source>
        <dbReference type="ARBA" id="ARBA00023170"/>
    </source>
</evidence>
<dbReference type="Proteomes" id="UP000290848">
    <property type="component" value="Unassembled WGS sequence"/>
</dbReference>
<keyword evidence="9 10" id="KW-0998">Cell outer membrane</keyword>
<evidence type="ECO:0000256" key="4">
    <source>
        <dbReference type="ARBA" id="ARBA00022692"/>
    </source>
</evidence>
<dbReference type="GO" id="GO:0015344">
    <property type="term" value="F:siderophore uptake transmembrane transporter activity"/>
    <property type="evidence" value="ECO:0007669"/>
    <property type="project" value="TreeGrafter"/>
</dbReference>
<sequence>MPIPFIFAAMQHFYKRHIAFLFVLSGLLLPFFTSAQETGHTLDEIVVNESRIQLPFKKQNRNIQVLDRAMINCMAVKSINELLTYAGGVDVRQRGPWGTQTDIGIDGGTFDQTLVLVNGVKMNDPQTGHLTMNLPVPLEEIERIEILKGAAARIYGVNALNGAINIVTRRPEQTGLYANAYTGSNFKRDTSNQNPFGGSGVQMGGSLVGKRMRHTLALANESSSGYRYNTSFNNTKAYYQSSLKLSERNSIDFMSGFINNDFGASMFYAPPRDNESKEAVRTFIGSIGGTLQISDNWVMKPRLSYRANKDDYIFIRQKPEAFHNIHKTGVIDAELNNTLLTTYGLVGAGLELRTERINSNNLGIHDRTNMGVSAEYSFTGIPSLLINAGAYLNYNSDYGWQVFPGIDAGWQIIDQLRIFANIGTGQRLPTFTDLYYTGPTNIGNDQLRPERSLSTEAGLKWSSGRLYASLSGFYRHTSSFIDWIKYRVEAPWEPMNSSQVNTRGGSISADYRLSEVTDASQWGIINRASYTWLSPEVSMENAENAISNYAINSLRHQITNTIIINYHNLLSMSLGMRYAERINSASSGYLLIDNRLSVTPGSVTVYFDANNITNKEYVEAGASPMPGRWFTLGIKWKWANL</sequence>
<reference evidence="14 15" key="1">
    <citation type="submission" date="2018-12" db="EMBL/GenBank/DDBJ databases">
        <title>The Draft Genome Sequence of the Soil Bacterium Pedobacter tournemirensis R1.</title>
        <authorList>
            <person name="He J."/>
        </authorList>
    </citation>
    <scope>NUCLEOTIDE SEQUENCE [LARGE SCALE GENOMIC DNA]</scope>
    <source>
        <strain evidence="14 15">R1</strain>
    </source>
</reference>
<evidence type="ECO:0000256" key="2">
    <source>
        <dbReference type="ARBA" id="ARBA00022448"/>
    </source>
</evidence>
<keyword evidence="4 10" id="KW-0812">Transmembrane</keyword>
<evidence type="ECO:0000256" key="1">
    <source>
        <dbReference type="ARBA" id="ARBA00004571"/>
    </source>
</evidence>
<evidence type="ECO:0000313" key="14">
    <source>
        <dbReference type="EMBL" id="RXF68658.1"/>
    </source>
</evidence>
<keyword evidence="3 10" id="KW-1134">Transmembrane beta strand</keyword>
<dbReference type="PANTHER" id="PTHR30069:SF29">
    <property type="entry name" value="HEMOGLOBIN AND HEMOGLOBIN-HAPTOGLOBIN-BINDING PROTEIN 1-RELATED"/>
    <property type="match status" value="1"/>
</dbReference>
<comment type="caution">
    <text evidence="14">The sequence shown here is derived from an EMBL/GenBank/DDBJ whole genome shotgun (WGS) entry which is preliminary data.</text>
</comment>
<keyword evidence="7 10" id="KW-0472">Membrane</keyword>
<dbReference type="InterPro" id="IPR000531">
    <property type="entry name" value="Beta-barrel_TonB"/>
</dbReference>